<organism evidence="7">
    <name type="scientific">Bartonella rochalimae ATCC BAA-1498</name>
    <dbReference type="NCBI Taxonomy" id="685782"/>
    <lineage>
        <taxon>Bacteria</taxon>
        <taxon>Pseudomonadati</taxon>
        <taxon>Pseudomonadota</taxon>
        <taxon>Alphaproteobacteria</taxon>
        <taxon>Hyphomicrobiales</taxon>
        <taxon>Bartonellaceae</taxon>
        <taxon>Bartonella</taxon>
    </lineage>
</organism>
<dbReference type="GO" id="GO:0005840">
    <property type="term" value="C:ribosome"/>
    <property type="evidence" value="ECO:0007669"/>
    <property type="project" value="UniProtKB-KW"/>
</dbReference>
<sequence length="97" mass="10866">MTDLRYYDIILSPVVTEKSTMLSEYNQVVFKVAQKATKSEIKAAIEALFSVKVKAVNTIVRKGKMRRFKGIVGRQSDVKKAIVTLVKDQSIDFLAGL</sequence>
<dbReference type="PATRIC" id="fig|685782.3.peg.437"/>
<reference evidence="7" key="1">
    <citation type="journal article" date="2011" name="PLoS Genet.">
        <title>Parallel evolution of a type IV secretion system in radiating lineages of the host-restricted bacterial pathogen Bartonella.</title>
        <authorList>
            <person name="Engel P."/>
            <person name="Salzburger W."/>
            <person name="Liesch M."/>
            <person name="Chang C.C."/>
            <person name="Maruyama S."/>
            <person name="Lanz C."/>
            <person name="Calteau A."/>
            <person name="Lajus A."/>
            <person name="Medigue C."/>
            <person name="Schuster S.C."/>
            <person name="Dehio C."/>
        </authorList>
    </citation>
    <scope>NUCLEOTIDE SEQUENCE</scope>
    <source>
        <strain evidence="7">ATCC BAA-1498</strain>
    </source>
</reference>
<evidence type="ECO:0000256" key="4">
    <source>
        <dbReference type="ARBA" id="ARBA00022980"/>
    </source>
</evidence>
<evidence type="ECO:0000256" key="5">
    <source>
        <dbReference type="ARBA" id="ARBA00023274"/>
    </source>
</evidence>
<dbReference type="SUPFAM" id="SSF54189">
    <property type="entry name" value="Ribosomal proteins S24e, L23 and L15e"/>
    <property type="match status" value="1"/>
</dbReference>
<name>E6YMC4_9HYPH</name>
<dbReference type="HAMAP" id="MF_01369_B">
    <property type="entry name" value="Ribosomal_uL23_B"/>
    <property type="match status" value="1"/>
</dbReference>
<dbReference type="GO" id="GO:1990904">
    <property type="term" value="C:ribonucleoprotein complex"/>
    <property type="evidence" value="ECO:0007669"/>
    <property type="project" value="UniProtKB-KW"/>
</dbReference>
<dbReference type="HOGENOM" id="CLU_037562_3_1_5"/>
<keyword evidence="3 6" id="KW-0694">RNA-binding</keyword>
<keyword evidence="9" id="KW-1185">Reference proteome</keyword>
<dbReference type="Proteomes" id="UP000027336">
    <property type="component" value="Unassembled WGS sequence"/>
</dbReference>
<dbReference type="PANTHER" id="PTHR11620">
    <property type="entry name" value="60S RIBOSOMAL PROTEIN L23A"/>
    <property type="match status" value="1"/>
</dbReference>
<dbReference type="NCBIfam" id="NF004363">
    <property type="entry name" value="PRK05738.2-4"/>
    <property type="match status" value="1"/>
</dbReference>
<dbReference type="RefSeq" id="WP_035006081.1">
    <property type="nucleotide sequence ID" value="NZ_KL407337.1"/>
</dbReference>
<dbReference type="Pfam" id="PF00276">
    <property type="entry name" value="Ribosomal_L23"/>
    <property type="match status" value="1"/>
</dbReference>
<keyword evidence="5 6" id="KW-0687">Ribonucleoprotein</keyword>
<keyword evidence="2 6" id="KW-0699">rRNA-binding</keyword>
<dbReference type="GO" id="GO:0003735">
    <property type="term" value="F:structural constituent of ribosome"/>
    <property type="evidence" value="ECO:0007669"/>
    <property type="project" value="InterPro"/>
</dbReference>
<dbReference type="InterPro" id="IPR012677">
    <property type="entry name" value="Nucleotide-bd_a/b_plait_sf"/>
</dbReference>
<evidence type="ECO:0000313" key="8">
    <source>
        <dbReference type="EMBL" id="KEC56999.1"/>
    </source>
</evidence>
<dbReference type="OrthoDB" id="9793353at2"/>
<evidence type="ECO:0000256" key="6">
    <source>
        <dbReference type="HAMAP-Rule" id="MF_01369"/>
    </source>
</evidence>
<comment type="function">
    <text evidence="6">One of the early assembly proteins it binds 23S rRNA. One of the proteins that surrounds the polypeptide exit tunnel on the outside of the ribosome. Forms the main docking site for trigger factor binding to the ribosome.</text>
</comment>
<evidence type="ECO:0000256" key="2">
    <source>
        <dbReference type="ARBA" id="ARBA00022730"/>
    </source>
</evidence>
<evidence type="ECO:0000256" key="1">
    <source>
        <dbReference type="ARBA" id="ARBA00006700"/>
    </source>
</evidence>
<keyword evidence="4 6" id="KW-0689">Ribosomal protein</keyword>
<dbReference type="InterPro" id="IPR013025">
    <property type="entry name" value="Ribosomal_uL23-like"/>
</dbReference>
<dbReference type="AlphaFoldDB" id="E6YMC4"/>
<dbReference type="EMBL" id="FN645459">
    <property type="protein sequence ID" value="CBI78026.1"/>
    <property type="molecule type" value="Genomic_DNA"/>
</dbReference>
<protein>
    <recommendedName>
        <fullName evidence="6">Large ribosomal subunit protein uL23</fullName>
    </recommendedName>
</protein>
<comment type="subunit">
    <text evidence="6">Part of the 50S ribosomal subunit. Contacts protein L29, and trigger factor when it is bound to the ribosome.</text>
</comment>
<comment type="similarity">
    <text evidence="1 6">Belongs to the universal ribosomal protein uL23 family.</text>
</comment>
<dbReference type="GO" id="GO:0006412">
    <property type="term" value="P:translation"/>
    <property type="evidence" value="ECO:0007669"/>
    <property type="project" value="UniProtKB-UniRule"/>
</dbReference>
<dbReference type="FunFam" id="3.30.70.330:FF:000001">
    <property type="entry name" value="50S ribosomal protein L23"/>
    <property type="match status" value="1"/>
</dbReference>
<dbReference type="EMBL" id="AHPK01000002">
    <property type="protein sequence ID" value="KEC56999.1"/>
    <property type="molecule type" value="Genomic_DNA"/>
</dbReference>
<accession>E6YMC4</accession>
<dbReference type="NCBIfam" id="NF004359">
    <property type="entry name" value="PRK05738.1-3"/>
    <property type="match status" value="1"/>
</dbReference>
<evidence type="ECO:0000256" key="3">
    <source>
        <dbReference type="ARBA" id="ARBA00022884"/>
    </source>
</evidence>
<dbReference type="GO" id="GO:0019843">
    <property type="term" value="F:rRNA binding"/>
    <property type="evidence" value="ECO:0007669"/>
    <property type="project" value="UniProtKB-UniRule"/>
</dbReference>
<gene>
    <name evidence="6 7" type="primary">rplW</name>
    <name evidence="7" type="ORF">BARRO_50375</name>
    <name evidence="8" type="ORF">O99_00421</name>
</gene>
<dbReference type="Gene3D" id="3.30.70.330">
    <property type="match status" value="1"/>
</dbReference>
<proteinExistence type="inferred from homology"/>
<evidence type="ECO:0000313" key="7">
    <source>
        <dbReference type="EMBL" id="CBI78026.1"/>
    </source>
</evidence>
<dbReference type="InterPro" id="IPR012678">
    <property type="entry name" value="Ribosomal_uL23/eL15/eS24_sf"/>
</dbReference>
<dbReference type="eggNOG" id="COG0089">
    <property type="taxonomic scope" value="Bacteria"/>
</dbReference>
<dbReference type="NCBIfam" id="NF004360">
    <property type="entry name" value="PRK05738.1-5"/>
    <property type="match status" value="1"/>
</dbReference>
<reference evidence="8 9" key="2">
    <citation type="submission" date="2012-04" db="EMBL/GenBank/DDBJ databases">
        <title>The Genome Sequence of Bartonella rochalimae BMGH.</title>
        <authorList>
            <consortium name="The Broad Institute Genome Sequencing Platform"/>
            <consortium name="The Broad Institute Genome Sequencing Center for Infectious Disease"/>
            <person name="Feldgarden M."/>
            <person name="Kirby J."/>
            <person name="Kosoy M."/>
            <person name="Birtles R."/>
            <person name="Probert W.S."/>
            <person name="Chiaraviglio L."/>
            <person name="Walker B."/>
            <person name="Young S.K."/>
            <person name="Zeng Q."/>
            <person name="Gargeya S."/>
            <person name="Fitzgerald M."/>
            <person name="Haas B."/>
            <person name="Abouelleil A."/>
            <person name="Alvarado L."/>
            <person name="Arachchi H.M."/>
            <person name="Berlin A.M."/>
            <person name="Chapman S.B."/>
            <person name="Goldberg J."/>
            <person name="Griggs A."/>
            <person name="Gujja S."/>
            <person name="Hansen M."/>
            <person name="Howarth C."/>
            <person name="Imamovic A."/>
            <person name="Larimer J."/>
            <person name="McCowen C."/>
            <person name="Montmayeur A."/>
            <person name="Murphy C."/>
            <person name="Neiman D."/>
            <person name="Pearson M."/>
            <person name="Priest M."/>
            <person name="Roberts A."/>
            <person name="Saif S."/>
            <person name="Shea T."/>
            <person name="Sisk P."/>
            <person name="Sykes S."/>
            <person name="Wortman J."/>
            <person name="Nusbaum C."/>
            <person name="Birren B."/>
        </authorList>
    </citation>
    <scope>NUCLEOTIDE SEQUENCE [LARGE SCALE GENOMIC DNA]</scope>
    <source>
        <strain evidence="8 9">ATCC BAA-1498</strain>
    </source>
</reference>
<evidence type="ECO:0000313" key="9">
    <source>
        <dbReference type="Proteomes" id="UP000027336"/>
    </source>
</evidence>